<dbReference type="PIRSF" id="PIRSF002583">
    <property type="entry name" value="Hsp90"/>
    <property type="match status" value="1"/>
</dbReference>
<accession>F4GLX7</accession>
<dbReference type="Proteomes" id="UP000007939">
    <property type="component" value="Chromosome"/>
</dbReference>
<dbReference type="RefSeq" id="WP_013740411.1">
    <property type="nucleotide sequence ID" value="NC_015436.1"/>
</dbReference>
<dbReference type="Gene3D" id="3.40.50.11260">
    <property type="match status" value="1"/>
</dbReference>
<evidence type="ECO:0000256" key="5">
    <source>
        <dbReference type="ARBA" id="ARBA00022840"/>
    </source>
</evidence>
<feature type="domain" description="Histidine kinase/HSP90-like ATPase" evidence="10">
    <location>
        <begin position="24"/>
        <end position="180"/>
    </location>
</feature>
<feature type="region of interest" description="C" evidence="8">
    <location>
        <begin position="554"/>
        <end position="626"/>
    </location>
</feature>
<feature type="binding site" evidence="9">
    <location>
        <position position="344"/>
    </location>
    <ligand>
        <name>ATP</name>
        <dbReference type="ChEBI" id="CHEBI:30616"/>
    </ligand>
</feature>
<dbReference type="Pfam" id="PF13589">
    <property type="entry name" value="HATPase_c_3"/>
    <property type="match status" value="1"/>
</dbReference>
<evidence type="ECO:0000313" key="12">
    <source>
        <dbReference type="Proteomes" id="UP000007939"/>
    </source>
</evidence>
<dbReference type="Gene3D" id="1.20.120.790">
    <property type="entry name" value="Heat shock protein 90, C-terminal domain"/>
    <property type="match status" value="1"/>
</dbReference>
<feature type="binding site" evidence="9">
    <location>
        <position position="91"/>
    </location>
    <ligand>
        <name>ATP</name>
        <dbReference type="ChEBI" id="CHEBI:30616"/>
    </ligand>
</feature>
<feature type="region of interest" description="A; substrate-binding" evidence="8">
    <location>
        <begin position="1"/>
        <end position="344"/>
    </location>
</feature>
<evidence type="ECO:0000256" key="4">
    <source>
        <dbReference type="ARBA" id="ARBA00022741"/>
    </source>
</evidence>
<evidence type="ECO:0000256" key="6">
    <source>
        <dbReference type="ARBA" id="ARBA00023016"/>
    </source>
</evidence>
<feature type="binding site" evidence="9">
    <location>
        <begin position="98"/>
        <end position="99"/>
    </location>
    <ligand>
        <name>ATP</name>
        <dbReference type="ChEBI" id="CHEBI:30616"/>
    </ligand>
</feature>
<dbReference type="SUPFAM" id="SSF55874">
    <property type="entry name" value="ATPase domain of HSP90 chaperone/DNA topoisomerase II/histidine kinase"/>
    <property type="match status" value="1"/>
</dbReference>
<dbReference type="NCBIfam" id="NF003555">
    <property type="entry name" value="PRK05218.1"/>
    <property type="match status" value="1"/>
</dbReference>
<dbReference type="GO" id="GO:0140662">
    <property type="term" value="F:ATP-dependent protein folding chaperone"/>
    <property type="evidence" value="ECO:0007669"/>
    <property type="project" value="InterPro"/>
</dbReference>
<keyword evidence="5 8" id="KW-0067">ATP-binding</keyword>
<dbReference type="FunFam" id="3.30.565.10:FF:000009">
    <property type="entry name" value="Molecular chaperone HtpG"/>
    <property type="match status" value="1"/>
</dbReference>
<dbReference type="InterPro" id="IPR020575">
    <property type="entry name" value="Hsp90_N"/>
</dbReference>
<dbReference type="CDD" id="cd16927">
    <property type="entry name" value="HATPase_Hsp90-like"/>
    <property type="match status" value="1"/>
</dbReference>
<evidence type="ECO:0000259" key="10">
    <source>
        <dbReference type="SMART" id="SM00387"/>
    </source>
</evidence>
<dbReference type="HAMAP" id="MF_00505">
    <property type="entry name" value="HSP90"/>
    <property type="match status" value="1"/>
</dbReference>
<dbReference type="GO" id="GO:0005524">
    <property type="term" value="F:ATP binding"/>
    <property type="evidence" value="ECO:0007669"/>
    <property type="project" value="UniProtKB-UniRule"/>
</dbReference>
<dbReference type="InterPro" id="IPR003594">
    <property type="entry name" value="HATPase_dom"/>
</dbReference>
<dbReference type="GO" id="GO:0051082">
    <property type="term" value="F:unfolded protein binding"/>
    <property type="evidence" value="ECO:0007669"/>
    <property type="project" value="UniProtKB-UniRule"/>
</dbReference>
<protein>
    <recommendedName>
        <fullName evidence="8">Chaperone protein HtpG</fullName>
    </recommendedName>
    <alternativeName>
        <fullName evidence="8">Heat shock protein HtpG</fullName>
    </alternativeName>
    <alternativeName>
        <fullName evidence="8">High temperature protein G</fullName>
    </alternativeName>
</protein>
<evidence type="ECO:0000256" key="2">
    <source>
        <dbReference type="ARBA" id="ARBA00008239"/>
    </source>
</evidence>
<dbReference type="eggNOG" id="COG0326">
    <property type="taxonomic scope" value="Bacteria"/>
</dbReference>
<comment type="subcellular location">
    <subcellularLocation>
        <location evidence="1 8">Cytoplasm</location>
    </subcellularLocation>
</comment>
<feature type="binding site" evidence="9">
    <location>
        <begin position="120"/>
        <end position="125"/>
    </location>
    <ligand>
        <name>ATP</name>
        <dbReference type="ChEBI" id="CHEBI:30616"/>
    </ligand>
</feature>
<proteinExistence type="inferred from homology"/>
<dbReference type="Gene3D" id="3.30.565.10">
    <property type="entry name" value="Histidine kinase-like ATPase, C-terminal domain"/>
    <property type="match status" value="1"/>
</dbReference>
<keyword evidence="6 8" id="KW-0346">Stress response</keyword>
<dbReference type="OrthoDB" id="9802640at2"/>
<evidence type="ECO:0000313" key="11">
    <source>
        <dbReference type="EMBL" id="AEC03018.1"/>
    </source>
</evidence>
<organism evidence="11 12">
    <name type="scientific">Parasphaerochaeta coccoides (strain ATCC BAA-1237 / DSM 17374 / SPN1)</name>
    <name type="common">Sphaerochaeta coccoides</name>
    <dbReference type="NCBI Taxonomy" id="760011"/>
    <lineage>
        <taxon>Bacteria</taxon>
        <taxon>Pseudomonadati</taxon>
        <taxon>Spirochaetota</taxon>
        <taxon>Spirochaetia</taxon>
        <taxon>Spirochaetales</taxon>
        <taxon>Sphaerochaetaceae</taxon>
        <taxon>Parasphaerochaeta</taxon>
    </lineage>
</organism>
<name>F4GLX7_PARC1</name>
<feature type="binding site" evidence="9">
    <location>
        <position position="31"/>
    </location>
    <ligand>
        <name>ATP</name>
        <dbReference type="ChEBI" id="CHEBI:30616"/>
    </ligand>
</feature>
<evidence type="ECO:0000256" key="1">
    <source>
        <dbReference type="ARBA" id="ARBA00004496"/>
    </source>
</evidence>
<keyword evidence="4 8" id="KW-0547">Nucleotide-binding</keyword>
<dbReference type="PANTHER" id="PTHR11528">
    <property type="entry name" value="HEAT SHOCK PROTEIN 90 FAMILY MEMBER"/>
    <property type="match status" value="1"/>
</dbReference>
<feature type="binding site" evidence="9">
    <location>
        <position position="83"/>
    </location>
    <ligand>
        <name>ATP</name>
        <dbReference type="ChEBI" id="CHEBI:30616"/>
    </ligand>
</feature>
<evidence type="ECO:0000256" key="7">
    <source>
        <dbReference type="ARBA" id="ARBA00023186"/>
    </source>
</evidence>
<dbReference type="EMBL" id="CP002659">
    <property type="protein sequence ID" value="AEC03018.1"/>
    <property type="molecule type" value="Genomic_DNA"/>
</dbReference>
<reference evidence="11 12" key="2">
    <citation type="journal article" date="2012" name="Stand. Genomic Sci.">
        <title>Complete genome sequence of the termite hindgut bacterium Spirochaeta coccoides type strain (SPN1(T)), reclassification in the genus Sphaerochaeta as Sphaerochaeta coccoides comb. nov. and emendations of the family Spirochaetaceae and the genus Sphaerochaeta.</title>
        <authorList>
            <person name="Abt B."/>
            <person name="Han C."/>
            <person name="Scheuner C."/>
            <person name="Lu M."/>
            <person name="Lapidus A."/>
            <person name="Nolan M."/>
            <person name="Lucas S."/>
            <person name="Hammon N."/>
            <person name="Deshpande S."/>
            <person name="Cheng J.F."/>
            <person name="Tapia R."/>
            <person name="Goodwin L.A."/>
            <person name="Pitluck S."/>
            <person name="Liolios K."/>
            <person name="Pagani I."/>
            <person name="Ivanova N."/>
            <person name="Mavromatis K."/>
            <person name="Mikhailova N."/>
            <person name="Huntemann M."/>
            <person name="Pati A."/>
            <person name="Chen A."/>
            <person name="Palaniappan K."/>
            <person name="Land M."/>
            <person name="Hauser L."/>
            <person name="Brambilla E.M."/>
            <person name="Rohde M."/>
            <person name="Spring S."/>
            <person name="Gronow S."/>
            <person name="Goker M."/>
            <person name="Woyke T."/>
            <person name="Bristow J."/>
            <person name="Eisen J.A."/>
            <person name="Markowitz V."/>
            <person name="Hugenholtz P."/>
            <person name="Kyrpides N.C."/>
            <person name="Klenk H.P."/>
            <person name="Detter J.C."/>
        </authorList>
    </citation>
    <scope>NUCLEOTIDE SEQUENCE [LARGE SCALE GENOMIC DNA]</scope>
    <source>
        <strain evidence="12">ATCC BAA-1237 / DSM 17374 / SPN1</strain>
    </source>
</reference>
<evidence type="ECO:0000256" key="8">
    <source>
        <dbReference type="HAMAP-Rule" id="MF_00505"/>
    </source>
</evidence>
<dbReference type="HOGENOM" id="CLU_006684_3_0_12"/>
<dbReference type="PRINTS" id="PR00775">
    <property type="entry name" value="HEATSHOCK90"/>
</dbReference>
<dbReference type="STRING" id="760011.Spico_1820"/>
<dbReference type="Gene3D" id="3.30.230.80">
    <property type="match status" value="1"/>
</dbReference>
<comment type="subunit">
    <text evidence="8">Homodimer.</text>
</comment>
<comment type="similarity">
    <text evidence="2 8">Belongs to the heat shock protein 90 family.</text>
</comment>
<reference evidence="12" key="1">
    <citation type="submission" date="2011-04" db="EMBL/GenBank/DDBJ databases">
        <title>The complete genome of Spirochaeta coccoides DSM 17374.</title>
        <authorList>
            <person name="Lucas S."/>
            <person name="Copeland A."/>
            <person name="Lapidus A."/>
            <person name="Bruce D."/>
            <person name="Goodwin L."/>
            <person name="Pitluck S."/>
            <person name="Peters L."/>
            <person name="Kyrpides N."/>
            <person name="Mavromatis K."/>
            <person name="Pagani I."/>
            <person name="Ivanova N."/>
            <person name="Ovchinnikova G."/>
            <person name="Lu M."/>
            <person name="Detter J.C."/>
            <person name="Tapia R."/>
            <person name="Han C."/>
            <person name="Land M."/>
            <person name="Hauser L."/>
            <person name="Markowitz V."/>
            <person name="Cheng J.-F."/>
            <person name="Hugenholtz P."/>
            <person name="Woyke T."/>
            <person name="Wu D."/>
            <person name="Spring S."/>
            <person name="Schroeder M."/>
            <person name="Brambilla E."/>
            <person name="Klenk H.-P."/>
            <person name="Eisen J.A."/>
        </authorList>
    </citation>
    <scope>NUCLEOTIDE SEQUENCE [LARGE SCALE GENOMIC DNA]</scope>
    <source>
        <strain evidence="12">ATCC BAA-1237 / DSM 17374 / SPN1</strain>
    </source>
</reference>
<keyword evidence="12" id="KW-1185">Reference proteome</keyword>
<dbReference type="KEGG" id="scc:Spico_1820"/>
<dbReference type="AlphaFoldDB" id="F4GLX7"/>
<dbReference type="InterPro" id="IPR001404">
    <property type="entry name" value="Hsp90_fam"/>
</dbReference>
<dbReference type="SUPFAM" id="SSF110942">
    <property type="entry name" value="HSP90 C-terminal domain"/>
    <property type="match status" value="1"/>
</dbReference>
<gene>
    <name evidence="8" type="primary">htpG</name>
    <name evidence="11" type="ordered locus">Spico_1820</name>
</gene>
<keyword evidence="3 8" id="KW-0963">Cytoplasm</keyword>
<evidence type="ECO:0000256" key="9">
    <source>
        <dbReference type="PIRSR" id="PIRSR002583-1"/>
    </source>
</evidence>
<dbReference type="GO" id="GO:0005737">
    <property type="term" value="C:cytoplasm"/>
    <property type="evidence" value="ECO:0007669"/>
    <property type="project" value="UniProtKB-SubCell"/>
</dbReference>
<evidence type="ECO:0000256" key="3">
    <source>
        <dbReference type="ARBA" id="ARBA00022490"/>
    </source>
</evidence>
<keyword evidence="7 8" id="KW-0143">Chaperone</keyword>
<sequence>MEQKKFKTEVSQLLNLIIHSLYSNKEIFLRELISNSSDALDKLKYQSLVDDKLREISYTPRIDLSFTEGDKRTLTISDNGIGMSHDDLNDNLGTIASSGTRKFLANLTDDQKKDSNLIGQFGVGFYSSFMVADKVEVISRKAGEDQAWKWISTGKGTYTVEEAERESQGSTITLYLNEDGNEFANRWQLEQLVKKYSDHIAYPIYLAYDKTNYDNEKKDAEGNPLKTVERKVEQINAAAALWRRAKSELKEDDYNSFYKSMTYDSSDPLFYIHTQAEGTIQYTTLFFIPGKAPFDMNYADYKPGVKLYVKRVYITDDDKELLPTYLRFVRGIIDSEDLPLNVSREILQQNRVMNSIRNASVKKLLSEFSSIAEKNPDLYVKFITEYNRPLKEGLYSDYANRETLLELVRFQSSERDGFVSLASYKEHMPESQKSIYYLAGGDETSLHASPLLAAYKKKGYEVLLMTDDVDDLVISSVGTYKDLPFKAINRTGAVDDLQDEVQKEKAKEATPLVEKIKKALDGRVKDVVVSSRLTDSPAVVVTEDNAPTVRMQQMLKAMGQGDGLDVLPVLEINIDDAMLRKIDASNDDSYISDMSSVLLDQALLATGILPKDPVKFARIVHGLLSR</sequence>
<dbReference type="Pfam" id="PF00183">
    <property type="entry name" value="HSP90"/>
    <property type="match status" value="1"/>
</dbReference>
<comment type="caution">
    <text evidence="8">Lacks conserved residue(s) required for the propagation of feature annotation.</text>
</comment>
<dbReference type="GO" id="GO:0016887">
    <property type="term" value="F:ATP hydrolysis activity"/>
    <property type="evidence" value="ECO:0007669"/>
    <property type="project" value="InterPro"/>
</dbReference>
<dbReference type="SUPFAM" id="SSF54211">
    <property type="entry name" value="Ribosomal protein S5 domain 2-like"/>
    <property type="match status" value="1"/>
</dbReference>
<feature type="binding site" evidence="9">
    <location>
        <position position="35"/>
    </location>
    <ligand>
        <name>ATP</name>
        <dbReference type="ChEBI" id="CHEBI:30616"/>
    </ligand>
</feature>
<dbReference type="InterPro" id="IPR036890">
    <property type="entry name" value="HATPase_C_sf"/>
</dbReference>
<dbReference type="InterPro" id="IPR019805">
    <property type="entry name" value="Heat_shock_protein_90_CS"/>
</dbReference>
<dbReference type="InterPro" id="IPR037196">
    <property type="entry name" value="HSP90_C"/>
</dbReference>
<dbReference type="PROSITE" id="PS00298">
    <property type="entry name" value="HSP90"/>
    <property type="match status" value="1"/>
</dbReference>
<dbReference type="InterPro" id="IPR020568">
    <property type="entry name" value="Ribosomal_Su5_D2-typ_SF"/>
</dbReference>
<comment type="function">
    <text evidence="8">Molecular chaperone. Has ATPase activity.</text>
</comment>
<feature type="binding site" evidence="9">
    <location>
        <position position="78"/>
    </location>
    <ligand>
        <name>ATP</name>
        <dbReference type="ChEBI" id="CHEBI:30616"/>
    </ligand>
</feature>
<dbReference type="SMART" id="SM00387">
    <property type="entry name" value="HATPase_c"/>
    <property type="match status" value="1"/>
</dbReference>